<dbReference type="AlphaFoldDB" id="A0AAW2TIY2"/>
<evidence type="ECO:0000259" key="2">
    <source>
        <dbReference type="Pfam" id="PF07727"/>
    </source>
</evidence>
<evidence type="ECO:0000313" key="3">
    <source>
        <dbReference type="EMBL" id="KAL0404574.1"/>
    </source>
</evidence>
<name>A0AAW2TIY2_SESRA</name>
<organism evidence="3">
    <name type="scientific">Sesamum radiatum</name>
    <name type="common">Black benniseed</name>
    <dbReference type="NCBI Taxonomy" id="300843"/>
    <lineage>
        <taxon>Eukaryota</taxon>
        <taxon>Viridiplantae</taxon>
        <taxon>Streptophyta</taxon>
        <taxon>Embryophyta</taxon>
        <taxon>Tracheophyta</taxon>
        <taxon>Spermatophyta</taxon>
        <taxon>Magnoliopsida</taxon>
        <taxon>eudicotyledons</taxon>
        <taxon>Gunneridae</taxon>
        <taxon>Pentapetalae</taxon>
        <taxon>asterids</taxon>
        <taxon>lamiids</taxon>
        <taxon>Lamiales</taxon>
        <taxon>Pedaliaceae</taxon>
        <taxon>Sesamum</taxon>
    </lineage>
</organism>
<gene>
    <name evidence="3" type="ORF">Sradi_2098200</name>
</gene>
<accession>A0AAW2TIY2</accession>
<protein>
    <recommendedName>
        <fullName evidence="2">Reverse transcriptase Ty1/copia-type domain-containing protein</fullName>
    </recommendedName>
</protein>
<dbReference type="SUPFAM" id="SSF56672">
    <property type="entry name" value="DNA/RNA polymerases"/>
    <property type="match status" value="1"/>
</dbReference>
<feature type="compositionally biased region" description="Polar residues" evidence="1">
    <location>
        <begin position="42"/>
        <end position="54"/>
    </location>
</feature>
<reference evidence="3" key="2">
    <citation type="journal article" date="2024" name="Plant">
        <title>Genomic evolution and insights into agronomic trait innovations of Sesamum species.</title>
        <authorList>
            <person name="Miao H."/>
            <person name="Wang L."/>
            <person name="Qu L."/>
            <person name="Liu H."/>
            <person name="Sun Y."/>
            <person name="Le M."/>
            <person name="Wang Q."/>
            <person name="Wei S."/>
            <person name="Zheng Y."/>
            <person name="Lin W."/>
            <person name="Duan Y."/>
            <person name="Cao H."/>
            <person name="Xiong S."/>
            <person name="Wang X."/>
            <person name="Wei L."/>
            <person name="Li C."/>
            <person name="Ma Q."/>
            <person name="Ju M."/>
            <person name="Zhao R."/>
            <person name="Li G."/>
            <person name="Mu C."/>
            <person name="Tian Q."/>
            <person name="Mei H."/>
            <person name="Zhang T."/>
            <person name="Gao T."/>
            <person name="Zhang H."/>
        </authorList>
    </citation>
    <scope>NUCLEOTIDE SEQUENCE</scope>
    <source>
        <strain evidence="3">G02</strain>
    </source>
</reference>
<reference evidence="3" key="1">
    <citation type="submission" date="2020-06" db="EMBL/GenBank/DDBJ databases">
        <authorList>
            <person name="Li T."/>
            <person name="Hu X."/>
            <person name="Zhang T."/>
            <person name="Song X."/>
            <person name="Zhang H."/>
            <person name="Dai N."/>
            <person name="Sheng W."/>
            <person name="Hou X."/>
            <person name="Wei L."/>
        </authorList>
    </citation>
    <scope>NUCLEOTIDE SEQUENCE</scope>
    <source>
        <strain evidence="3">G02</strain>
        <tissue evidence="3">Leaf</tissue>
    </source>
</reference>
<feature type="region of interest" description="Disordered" evidence="1">
    <location>
        <begin position="28"/>
        <end position="73"/>
    </location>
</feature>
<dbReference type="InterPro" id="IPR013103">
    <property type="entry name" value="RVT_2"/>
</dbReference>
<feature type="domain" description="Reverse transcriptase Ty1/copia-type" evidence="2">
    <location>
        <begin position="108"/>
        <end position="270"/>
    </location>
</feature>
<evidence type="ECO:0000256" key="1">
    <source>
        <dbReference type="SAM" id="MobiDB-lite"/>
    </source>
</evidence>
<dbReference type="Pfam" id="PF07727">
    <property type="entry name" value="RVT_2"/>
    <property type="match status" value="1"/>
</dbReference>
<dbReference type="EMBL" id="JACGWJ010000008">
    <property type="protein sequence ID" value="KAL0404574.1"/>
    <property type="molecule type" value="Genomic_DNA"/>
</dbReference>
<proteinExistence type="predicted"/>
<sequence>MFPFQQIPTKIEQIPLLVPFMDTTSESGDISIISPPFEPPTESDQSPQISQTPVTPRRSQRQEPQNYLQASKDDKSIAAMAQEIQALENNNTWEVTALPLWIRPNRELDYLDSFSPVEKSVTMRVFLAVATSKNWPILQLDVNNAFLHGHLNEDVYMQPPKGYTRAQPGQVCHLRRSLYGLKQASRQWNYELTSKLLHFGFTQSIHDHCLFLKRHAGTFIALLVYVDDILLAGDSPSKLDVVKGYLDDFFTIKDLGHAKYFLGLELARSHHGLITT</sequence>
<dbReference type="InterPro" id="IPR043502">
    <property type="entry name" value="DNA/RNA_pol_sf"/>
</dbReference>
<comment type="caution">
    <text evidence="3">The sequence shown here is derived from an EMBL/GenBank/DDBJ whole genome shotgun (WGS) entry which is preliminary data.</text>
</comment>